<evidence type="ECO:0000313" key="3">
    <source>
        <dbReference type="EMBL" id="QBE62763.1"/>
    </source>
</evidence>
<proteinExistence type="predicted"/>
<dbReference type="GO" id="GO:0016747">
    <property type="term" value="F:acyltransferase activity, transferring groups other than amino-acyl groups"/>
    <property type="evidence" value="ECO:0007669"/>
    <property type="project" value="InterPro"/>
</dbReference>
<dbReference type="AlphaFoldDB" id="A0A4V0Z3A5"/>
<keyword evidence="3" id="KW-0012">Acyltransferase</keyword>
<feature type="transmembrane region" description="Helical" evidence="1">
    <location>
        <begin position="186"/>
        <end position="202"/>
    </location>
</feature>
<dbReference type="PANTHER" id="PTHR23028:SF53">
    <property type="entry name" value="ACYL_TRANSF_3 DOMAIN-CONTAINING PROTEIN"/>
    <property type="match status" value="1"/>
</dbReference>
<feature type="transmembrane region" description="Helical" evidence="1">
    <location>
        <begin position="274"/>
        <end position="295"/>
    </location>
</feature>
<keyword evidence="1" id="KW-1133">Transmembrane helix</keyword>
<dbReference type="EMBL" id="CP035913">
    <property type="protein sequence ID" value="QBE62763.1"/>
    <property type="molecule type" value="Genomic_DNA"/>
</dbReference>
<feature type="transmembrane region" description="Helical" evidence="1">
    <location>
        <begin position="84"/>
        <end position="102"/>
    </location>
</feature>
<feature type="transmembrane region" description="Helical" evidence="1">
    <location>
        <begin position="239"/>
        <end position="262"/>
    </location>
</feature>
<protein>
    <submittedName>
        <fullName evidence="3">Acyltransferase</fullName>
    </submittedName>
</protein>
<reference evidence="3 4" key="1">
    <citation type="submission" date="2019-02" db="EMBL/GenBank/DDBJ databases">
        <title>Draft Genome Sequences of Six Type Strains of the Genus Massilia.</title>
        <authorList>
            <person name="Miess H."/>
            <person name="Frediansyhah A."/>
            <person name="Gross H."/>
        </authorList>
    </citation>
    <scope>NUCLEOTIDE SEQUENCE [LARGE SCALE GENOMIC DNA]</scope>
    <source>
        <strain evidence="3 4">DSM 17473</strain>
    </source>
</reference>
<dbReference type="Proteomes" id="UP000290637">
    <property type="component" value="Chromosome"/>
</dbReference>
<name>A0A4V0Z3A5_9BURK</name>
<dbReference type="InterPro" id="IPR050879">
    <property type="entry name" value="Acyltransferase_3"/>
</dbReference>
<dbReference type="OrthoDB" id="9814807at2"/>
<keyword evidence="1" id="KW-0472">Membrane</keyword>
<evidence type="ECO:0000259" key="2">
    <source>
        <dbReference type="Pfam" id="PF01757"/>
    </source>
</evidence>
<feature type="transmembrane region" description="Helical" evidence="1">
    <location>
        <begin position="307"/>
        <end position="330"/>
    </location>
</feature>
<dbReference type="InterPro" id="IPR002656">
    <property type="entry name" value="Acyl_transf_3_dom"/>
</dbReference>
<dbReference type="PANTHER" id="PTHR23028">
    <property type="entry name" value="ACETYLTRANSFERASE"/>
    <property type="match status" value="1"/>
</dbReference>
<dbReference type="KEGG" id="plue:EWM63_07100"/>
<evidence type="ECO:0000313" key="4">
    <source>
        <dbReference type="Proteomes" id="UP000290637"/>
    </source>
</evidence>
<dbReference type="RefSeq" id="WP_130185897.1">
    <property type="nucleotide sequence ID" value="NZ_CP035913.1"/>
</dbReference>
<organism evidence="3 4">
    <name type="scientific">Pseudoduganella lutea</name>
    <dbReference type="NCBI Taxonomy" id="321985"/>
    <lineage>
        <taxon>Bacteria</taxon>
        <taxon>Pseudomonadati</taxon>
        <taxon>Pseudomonadota</taxon>
        <taxon>Betaproteobacteria</taxon>
        <taxon>Burkholderiales</taxon>
        <taxon>Oxalobacteraceae</taxon>
        <taxon>Telluria group</taxon>
        <taxon>Pseudoduganella</taxon>
    </lineage>
</organism>
<keyword evidence="3" id="KW-0808">Transferase</keyword>
<feature type="domain" description="Acyltransferase 3" evidence="2">
    <location>
        <begin position="6"/>
        <end position="323"/>
    </location>
</feature>
<dbReference type="GO" id="GO:0000271">
    <property type="term" value="P:polysaccharide biosynthetic process"/>
    <property type="evidence" value="ECO:0007669"/>
    <property type="project" value="TreeGrafter"/>
</dbReference>
<gene>
    <name evidence="3" type="ORF">EWM63_07100</name>
</gene>
<evidence type="ECO:0000256" key="1">
    <source>
        <dbReference type="SAM" id="Phobius"/>
    </source>
</evidence>
<keyword evidence="1" id="KW-0812">Transmembrane</keyword>
<keyword evidence="4" id="KW-1185">Reference proteome</keyword>
<feature type="transmembrane region" description="Helical" evidence="1">
    <location>
        <begin position="134"/>
        <end position="154"/>
    </location>
</feature>
<feature type="transmembrane region" description="Helical" evidence="1">
    <location>
        <begin position="209"/>
        <end position="227"/>
    </location>
</feature>
<dbReference type="GO" id="GO:0016020">
    <property type="term" value="C:membrane"/>
    <property type="evidence" value="ECO:0007669"/>
    <property type="project" value="TreeGrafter"/>
</dbReference>
<feature type="transmembrane region" description="Helical" evidence="1">
    <location>
        <begin position="161"/>
        <end position="180"/>
    </location>
</feature>
<sequence>MKSHIPELDLLRFGAAISVMLFHLAFRGAAADGFSPLYYEPLAAPMKYGYLGVDLFFMISGFVIMVSAQSGSIVNFISSRLSRLYPAFWICCSITFCIILLSETTLYPAKTSAWLFNMTMMPGSFGVPFLDGSYWSLGIEIKFYVLIACIIAIGQIQRAEWFMYAWLAAAVMNIAVPIPFLVSKLILTYAPCFIAGALFYFVRQKGSTPLRWTGIAVAWILMLQRGVDMAGEQTAHYGVAHSAVVICFTLTAFFAMFTAISLQKTGSLAKAKWPLLGALTYPLYLLHQTIGYIIFSKLHDALNEHLLFWGTVALSFGAAYVVTLIEAPLIRTMRNGLSKILEPVAKLAGLGTKVSPT</sequence>
<feature type="transmembrane region" description="Helical" evidence="1">
    <location>
        <begin position="55"/>
        <end position="77"/>
    </location>
</feature>
<dbReference type="Pfam" id="PF01757">
    <property type="entry name" value="Acyl_transf_3"/>
    <property type="match status" value="1"/>
</dbReference>
<accession>A0A4V0Z3A5</accession>